<dbReference type="PANTHER" id="PTHR44129">
    <property type="entry name" value="WD REPEAT-CONTAINING PROTEIN POP1"/>
    <property type="match status" value="1"/>
</dbReference>
<evidence type="ECO:0000256" key="3">
    <source>
        <dbReference type="PROSITE-ProRule" id="PRU00221"/>
    </source>
</evidence>
<dbReference type="SUPFAM" id="SSF50998">
    <property type="entry name" value="Quinoprotein alcohol dehydrogenase-like"/>
    <property type="match status" value="1"/>
</dbReference>
<dbReference type="InterPro" id="IPR050349">
    <property type="entry name" value="WD_LIS1/nudF_dynein_reg"/>
</dbReference>
<reference evidence="4 5" key="1">
    <citation type="submission" date="2020-05" db="EMBL/GenBank/DDBJ databases">
        <title>MicrobeNet Type strains.</title>
        <authorList>
            <person name="Nicholson A.C."/>
        </authorList>
    </citation>
    <scope>NUCLEOTIDE SEQUENCE [LARGE SCALE GENOMIC DNA]</scope>
    <source>
        <strain evidence="4 5">JCM 3224</strain>
    </source>
</reference>
<organism evidence="4 5">
    <name type="scientific">Nocardia uniformis</name>
    <dbReference type="NCBI Taxonomy" id="53432"/>
    <lineage>
        <taxon>Bacteria</taxon>
        <taxon>Bacillati</taxon>
        <taxon>Actinomycetota</taxon>
        <taxon>Actinomycetes</taxon>
        <taxon>Mycobacteriales</taxon>
        <taxon>Nocardiaceae</taxon>
        <taxon>Nocardia</taxon>
    </lineage>
</organism>
<gene>
    <name evidence="4" type="ORF">HLB23_11285</name>
</gene>
<dbReference type="InterPro" id="IPR011047">
    <property type="entry name" value="Quinoprotein_ADH-like_sf"/>
</dbReference>
<keyword evidence="2" id="KW-0677">Repeat</keyword>
<evidence type="ECO:0008006" key="6">
    <source>
        <dbReference type="Google" id="ProtNLM"/>
    </source>
</evidence>
<feature type="repeat" description="WD" evidence="3">
    <location>
        <begin position="1062"/>
        <end position="1103"/>
    </location>
</feature>
<dbReference type="EMBL" id="JABELX010000004">
    <property type="protein sequence ID" value="NNH70437.1"/>
    <property type="molecule type" value="Genomic_DNA"/>
</dbReference>
<protein>
    <recommendedName>
        <fullName evidence="6">WD40 repeat protein</fullName>
    </recommendedName>
</protein>
<evidence type="ECO:0000256" key="1">
    <source>
        <dbReference type="ARBA" id="ARBA00022574"/>
    </source>
</evidence>
<keyword evidence="1 3" id="KW-0853">WD repeat</keyword>
<evidence type="ECO:0000313" key="4">
    <source>
        <dbReference type="EMBL" id="NNH70437.1"/>
    </source>
</evidence>
<dbReference type="AlphaFoldDB" id="A0A849C3T6"/>
<dbReference type="RefSeq" id="WP_067526722.1">
    <property type="nucleotide sequence ID" value="NZ_JABELX010000004.1"/>
</dbReference>
<dbReference type="InterPro" id="IPR001680">
    <property type="entry name" value="WD40_rpt"/>
</dbReference>
<dbReference type="Gene3D" id="2.130.10.10">
    <property type="entry name" value="YVTN repeat-like/Quinoprotein amine dehydrogenase"/>
    <property type="match status" value="4"/>
</dbReference>
<dbReference type="Proteomes" id="UP000586827">
    <property type="component" value="Unassembled WGS sequence"/>
</dbReference>
<name>A0A849C3T6_9NOCA</name>
<evidence type="ECO:0000313" key="5">
    <source>
        <dbReference type="Proteomes" id="UP000586827"/>
    </source>
</evidence>
<dbReference type="InterPro" id="IPR015943">
    <property type="entry name" value="WD40/YVTN_repeat-like_dom_sf"/>
</dbReference>
<dbReference type="SMART" id="SM00320">
    <property type="entry name" value="WD40"/>
    <property type="match status" value="8"/>
</dbReference>
<feature type="repeat" description="WD" evidence="3">
    <location>
        <begin position="717"/>
        <end position="758"/>
    </location>
</feature>
<dbReference type="PROSITE" id="PS50082">
    <property type="entry name" value="WD_REPEATS_2"/>
    <property type="match status" value="2"/>
</dbReference>
<accession>A0A849C3T6</accession>
<sequence>MGSTVTDGSHLQRDEALLTALTSAPQLWLATCRDAVAAGPDATRELFGDRRETRVLARLSRTTWKRPPRRPDGGVDIDALLEEESEQPDTPDLPVGADLSAAHATAAMAGALSAAIDVEDGCATLLAHAERAGLHSVGTQLLPAGTSVTSDSEPLRSVVLHLLGQGSQPARGYGILLALELAGRRPPQLRATHIPVLFATYDSNGRGGEAGTLHLRQVKGGPSGLHPDPARMGFLQADEDFIEGLRQAWATSRLADSDAGVLWSVTVDRGAPANQINGGSMAAAVAVALDDLAPRHPRLRHLRPRRLDPACAVTAGLSGTTLTPVTGYADKITAAQHHSLRVIVADDARDVVVSLTPPEYTSQISSAGTLTDAIHHSRTRTNHKLWAAVLAAALVVASATGTATQFFRMRAEHARTTAEAHSQLYAGLSQVLRDRDPAVAQQLALAAYRTHDTADARSALLDTTATNTPVRITSSTAETQGLTSYIDRFTQMATAPDGDLLATGEKDATVQLSRLTDTGVRSSPRFPTGGGPVLGLAISGDQQWLLVAGQDSSALWDITDPDSPQRTADLSTSGHMPWTAGFSPDSSQFAIGTRDGAILAWHLGTDRHPTPLPPITMAGARDVRIAVGNRALAACETHNRPGQPPLTATIRLWDTTTLALDQRPVYDREVERAGGAVCEAITLSPDGATLAASVQPPEILRWRIGADLTRPEPLGSIPGHGIRILDLTISADNRYLAFVDDDEKTWLWDLERGEESTALADPYPFRARFLRGGRSLAAVGADRSTYIFDIPGPTSRTAQQTIFRLPPDQRGIPPGGQAAALLPLLRPLSPETPPGWRDGDRRLLITIAISPDRTRAATVDEVAGGEVQVWNIAHPAAPTKLGAPINGHTGTYLADVAFTPDGHLVIGTILRQAIELWDVTDDVPARTLTIPYTGGFPISIAVGGGLLAVASAAAHSVTIYDLTGSNPRRLLELDDLDKRGHILTLAMSSRRTLAVATLNQVSIYDLANPDSDRRPVVLTGPGTASVTFDQDGTRLAAAADDGIHIWNVTDPHRPTTYATLTSNAPRATVSAIAFEEGGRRLIQTSLDGTLRTWRTDAAAEAQRICATGTTPITTDEWNDYLPGTRYTAPCPARR</sequence>
<evidence type="ECO:0000256" key="2">
    <source>
        <dbReference type="ARBA" id="ARBA00022737"/>
    </source>
</evidence>
<proteinExistence type="predicted"/>
<comment type="caution">
    <text evidence="4">The sequence shown here is derived from an EMBL/GenBank/DDBJ whole genome shotgun (WGS) entry which is preliminary data.</text>
</comment>
<keyword evidence="5" id="KW-1185">Reference proteome</keyword>